<dbReference type="PANTHER" id="PTHR28062:SF1">
    <property type="entry name" value="TRANSMEMBRANE PROTEIN"/>
    <property type="match status" value="1"/>
</dbReference>
<dbReference type="GO" id="GO:0006813">
    <property type="term" value="P:potassium ion transport"/>
    <property type="evidence" value="ECO:0007669"/>
    <property type="project" value="TreeGrafter"/>
</dbReference>
<dbReference type="EMBL" id="ML014122">
    <property type="protein sequence ID" value="RKP03497.1"/>
    <property type="molecule type" value="Genomic_DNA"/>
</dbReference>
<feature type="region of interest" description="Disordered" evidence="1">
    <location>
        <begin position="308"/>
        <end position="330"/>
    </location>
</feature>
<gene>
    <name evidence="2" type="ORF">CXG81DRAFT_23893</name>
</gene>
<evidence type="ECO:0000313" key="3">
    <source>
        <dbReference type="Proteomes" id="UP000274922"/>
    </source>
</evidence>
<reference evidence="3" key="1">
    <citation type="journal article" date="2018" name="Nat. Microbiol.">
        <title>Leveraging single-cell genomics to expand the fungal tree of life.</title>
        <authorList>
            <person name="Ahrendt S.R."/>
            <person name="Quandt C.A."/>
            <person name="Ciobanu D."/>
            <person name="Clum A."/>
            <person name="Salamov A."/>
            <person name="Andreopoulos B."/>
            <person name="Cheng J.F."/>
            <person name="Woyke T."/>
            <person name="Pelin A."/>
            <person name="Henrissat B."/>
            <person name="Reynolds N.K."/>
            <person name="Benny G.L."/>
            <person name="Smith M.E."/>
            <person name="James T.Y."/>
            <person name="Grigoriev I.V."/>
        </authorList>
    </citation>
    <scope>NUCLEOTIDE SEQUENCE [LARGE SCALE GENOMIC DNA]</scope>
    <source>
        <strain evidence="3">ATCC 52028</strain>
    </source>
</reference>
<proteinExistence type="predicted"/>
<evidence type="ECO:0000313" key="2">
    <source>
        <dbReference type="EMBL" id="RKP03497.1"/>
    </source>
</evidence>
<dbReference type="Pfam" id="PF10173">
    <property type="entry name" value="Mit_KHE1"/>
    <property type="match status" value="1"/>
</dbReference>
<feature type="compositionally biased region" description="Low complexity" evidence="1">
    <location>
        <begin position="309"/>
        <end position="322"/>
    </location>
</feature>
<name>A0A4P9XDB9_9FUNG</name>
<dbReference type="GO" id="GO:1902600">
    <property type="term" value="P:proton transmembrane transport"/>
    <property type="evidence" value="ECO:0007669"/>
    <property type="project" value="TreeGrafter"/>
</dbReference>
<organism evidence="2 3">
    <name type="scientific">Caulochytrium protostelioides</name>
    <dbReference type="NCBI Taxonomy" id="1555241"/>
    <lineage>
        <taxon>Eukaryota</taxon>
        <taxon>Fungi</taxon>
        <taxon>Fungi incertae sedis</taxon>
        <taxon>Chytridiomycota</taxon>
        <taxon>Chytridiomycota incertae sedis</taxon>
        <taxon>Chytridiomycetes</taxon>
        <taxon>Caulochytriales</taxon>
        <taxon>Caulochytriaceae</taxon>
        <taxon>Caulochytrium</taxon>
    </lineage>
</organism>
<accession>A0A4P9XDB9</accession>
<dbReference type="Proteomes" id="UP000274922">
    <property type="component" value="Unassembled WGS sequence"/>
</dbReference>
<dbReference type="GO" id="GO:0005743">
    <property type="term" value="C:mitochondrial inner membrane"/>
    <property type="evidence" value="ECO:0007669"/>
    <property type="project" value="TreeGrafter"/>
</dbReference>
<dbReference type="OrthoDB" id="5562676at2759"/>
<protein>
    <submittedName>
        <fullName evidence="2">Uncharacterized protein</fullName>
    </submittedName>
</protein>
<dbReference type="InterPro" id="IPR018786">
    <property type="entry name" value="Mit_KHE1"/>
</dbReference>
<keyword evidence="3" id="KW-1185">Reference proteome</keyword>
<dbReference type="AlphaFoldDB" id="A0A4P9XDB9"/>
<evidence type="ECO:0000256" key="1">
    <source>
        <dbReference type="SAM" id="MobiDB-lite"/>
    </source>
</evidence>
<dbReference type="PANTHER" id="PTHR28062">
    <property type="entry name" value="K+-H+ EXCHANGE-LIKE PROTEIN"/>
    <property type="match status" value="1"/>
</dbReference>
<sequence>MLRAPAPRKALDFGKIVDPTCLKVYVLPARNHKYAFAAKFLPARAPWEHHATVLSYVARKWRYDLSDLCGTVWHRFGANAMAQGPQSWAARAYMYGNRMTSRSAEAEYFLKQIPHRTQQIEIIYPSTLRGEQIDAQLQGWLATAEARQTPQIWLWTMLLPLDVLLAKVVSASFANAFLFYNVFRVNAHVRARNGSRVLQKLQEADAVTWTASTDLEAYLDRVGRDVTAQLRDEHARDGEPPDAAWTYAPGDDLHDAVVARLGHDIKLPELKRHYHRTRMTELVWPTPAQSPAPPSRYWMRHARGLAGRAAPASPASAAATADPAPPSASG</sequence>